<dbReference type="Proteomes" id="UP001500443">
    <property type="component" value="Unassembled WGS sequence"/>
</dbReference>
<reference evidence="2 3" key="1">
    <citation type="journal article" date="2019" name="Int. J. Syst. Evol. Microbiol.">
        <title>The Global Catalogue of Microorganisms (GCM) 10K type strain sequencing project: providing services to taxonomists for standard genome sequencing and annotation.</title>
        <authorList>
            <consortium name="The Broad Institute Genomics Platform"/>
            <consortium name="The Broad Institute Genome Sequencing Center for Infectious Disease"/>
            <person name="Wu L."/>
            <person name="Ma J."/>
        </authorList>
    </citation>
    <scope>NUCLEOTIDE SEQUENCE [LARGE SCALE GENOMIC DNA]</scope>
    <source>
        <strain evidence="2 3">JCM 15481</strain>
    </source>
</reference>
<evidence type="ECO:0000313" key="3">
    <source>
        <dbReference type="Proteomes" id="UP001500443"/>
    </source>
</evidence>
<name>A0ABN2XFJ1_9ACTN</name>
<gene>
    <name evidence="2" type="ORF">GCM10009802_08180</name>
</gene>
<proteinExistence type="predicted"/>
<keyword evidence="3" id="KW-1185">Reference proteome</keyword>
<feature type="compositionally biased region" description="Basic and acidic residues" evidence="1">
    <location>
        <begin position="223"/>
        <end position="237"/>
    </location>
</feature>
<sequence>MAALRTWSAPGRRAELIAAAWDAGETTVSALAEAARVSRPTVYADLRSAGIDPDHRPKKGNNLTTAIAVEGIDGTSPEDVRQHLLAFERQHPERTGDDVAAASARSYSIYCAVHRYNRLRPLLDDMEQARRARDRALHLVEKRWEELSTAAHWMAAHHAYVVAVDEARAAIDAWRDRVRPAAEMGWFQTDAELDVYEQRILAEEGAPALPEIPPDAEDTAQAMREKLDRTHERRTSLARETLPAGSQA</sequence>
<accession>A0ABN2XFJ1</accession>
<organism evidence="2 3">
    <name type="scientific">Streptomyces synnematoformans</name>
    <dbReference type="NCBI Taxonomy" id="415721"/>
    <lineage>
        <taxon>Bacteria</taxon>
        <taxon>Bacillati</taxon>
        <taxon>Actinomycetota</taxon>
        <taxon>Actinomycetes</taxon>
        <taxon>Kitasatosporales</taxon>
        <taxon>Streptomycetaceae</taxon>
        <taxon>Streptomyces</taxon>
    </lineage>
</organism>
<dbReference type="EMBL" id="BAAAPF010000010">
    <property type="protein sequence ID" value="GAA2110850.1"/>
    <property type="molecule type" value="Genomic_DNA"/>
</dbReference>
<feature type="region of interest" description="Disordered" evidence="1">
    <location>
        <begin position="204"/>
        <end position="248"/>
    </location>
</feature>
<protein>
    <submittedName>
        <fullName evidence="2">Uncharacterized protein</fullName>
    </submittedName>
</protein>
<evidence type="ECO:0000313" key="2">
    <source>
        <dbReference type="EMBL" id="GAA2110850.1"/>
    </source>
</evidence>
<comment type="caution">
    <text evidence="2">The sequence shown here is derived from an EMBL/GenBank/DDBJ whole genome shotgun (WGS) entry which is preliminary data.</text>
</comment>
<evidence type="ECO:0000256" key="1">
    <source>
        <dbReference type="SAM" id="MobiDB-lite"/>
    </source>
</evidence>